<dbReference type="PROSITE" id="PS50181">
    <property type="entry name" value="FBOX"/>
    <property type="match status" value="1"/>
</dbReference>
<dbReference type="SUPFAM" id="SSF81383">
    <property type="entry name" value="F-box domain"/>
    <property type="match status" value="1"/>
</dbReference>
<dbReference type="EMBL" id="CAJMXA010004060">
    <property type="protein sequence ID" value="CAE6533312.1"/>
    <property type="molecule type" value="Genomic_DNA"/>
</dbReference>
<dbReference type="InterPro" id="IPR001810">
    <property type="entry name" value="F-box_dom"/>
</dbReference>
<evidence type="ECO:0000313" key="4">
    <source>
        <dbReference type="Proteomes" id="UP000663853"/>
    </source>
</evidence>
<evidence type="ECO:0000313" key="3">
    <source>
        <dbReference type="EMBL" id="CAE6533312.1"/>
    </source>
</evidence>
<proteinExistence type="predicted"/>
<evidence type="ECO:0000259" key="2">
    <source>
        <dbReference type="PROSITE" id="PS50181"/>
    </source>
</evidence>
<sequence>MLTPASPGLRLSGKAAPKSRPKRKSEPKPEQESEPARKRARRLNGKRGPNADKTLGALALMSMLVEVLIEIARYVHPLDLIMLSRVNKFFRELFMDRRSALIWQSARENLPGLPPCPDNVCEPQYAAMLFTKRCSSCGGYAPREMDPALLVRLCVNCRESELVDTNRVTDATLLIVSQGIVPGRTLRGQMWCLYNEARAVKIKLNELNEAGDQEATEKWKAERRKLTTEPLRKWLRDRERERDKDLKSLKSVRQAEIESRLISLGWEQGDFVCHEGWRHKQWQSMVYSAKPLTDKIWDTILPSLLGHLEINRDQRLERERSQRRGWRRNALYTWINTTLSQLPPFARVEPIKGQHLDEGPSNSWSATLGLAGPMTLRQAYPISYHVQEWEECKALVDTDVPHEQFLAESEEKQLLLQQWIADWQGRLEKRLIGLLPRNTRLPNFTLSPFNIVVGTSKSVQPISTLPENLQKLLRADAVFSIQASGGESTPYFYPNDFDGARTLVHKACYHTKAGEIAKALLSALGSPDASYLGLAALGQTFRCGGCPPATARKYTWKGIIEHYLESISSWKRTVRQPQVQSNKDFAYVCTHDVNSENPRRPLVNTGSPPTKNRDWSYSRCMPCQTLGLSGRVYSQSIMDHLRDVHLIEEPEVGTHYKAHDL</sequence>
<evidence type="ECO:0000256" key="1">
    <source>
        <dbReference type="SAM" id="MobiDB-lite"/>
    </source>
</evidence>
<dbReference type="Proteomes" id="UP000663853">
    <property type="component" value="Unassembled WGS sequence"/>
</dbReference>
<gene>
    <name evidence="3" type="ORF">RDB_LOCUS172493</name>
</gene>
<dbReference type="InterPro" id="IPR036047">
    <property type="entry name" value="F-box-like_dom_sf"/>
</dbReference>
<reference evidence="3" key="1">
    <citation type="submission" date="2021-01" db="EMBL/GenBank/DDBJ databases">
        <authorList>
            <person name="Kaushik A."/>
        </authorList>
    </citation>
    <scope>NUCLEOTIDE SEQUENCE</scope>
    <source>
        <strain evidence="3">AG6-10EEA</strain>
    </source>
</reference>
<name>A0A8H3HT62_9AGAM</name>
<organism evidence="3 4">
    <name type="scientific">Rhizoctonia solani</name>
    <dbReference type="NCBI Taxonomy" id="456999"/>
    <lineage>
        <taxon>Eukaryota</taxon>
        <taxon>Fungi</taxon>
        <taxon>Dikarya</taxon>
        <taxon>Basidiomycota</taxon>
        <taxon>Agaricomycotina</taxon>
        <taxon>Agaricomycetes</taxon>
        <taxon>Cantharellales</taxon>
        <taxon>Ceratobasidiaceae</taxon>
        <taxon>Rhizoctonia</taxon>
    </lineage>
</organism>
<protein>
    <recommendedName>
        <fullName evidence="2">F-box domain-containing protein</fullName>
    </recommendedName>
</protein>
<dbReference type="AlphaFoldDB" id="A0A8H3HT62"/>
<feature type="region of interest" description="Disordered" evidence="1">
    <location>
        <begin position="1"/>
        <end position="51"/>
    </location>
</feature>
<feature type="domain" description="F-box" evidence="2">
    <location>
        <begin position="57"/>
        <end position="106"/>
    </location>
</feature>
<feature type="compositionally biased region" description="Basic and acidic residues" evidence="1">
    <location>
        <begin position="24"/>
        <end position="37"/>
    </location>
</feature>
<comment type="caution">
    <text evidence="3">The sequence shown here is derived from an EMBL/GenBank/DDBJ whole genome shotgun (WGS) entry which is preliminary data.</text>
</comment>
<dbReference type="CDD" id="cd09917">
    <property type="entry name" value="F-box_SF"/>
    <property type="match status" value="1"/>
</dbReference>
<accession>A0A8H3HT62</accession>